<comment type="caution">
    <text evidence="1">The sequence shown here is derived from an EMBL/GenBank/DDBJ whole genome shotgun (WGS) entry which is preliminary data.</text>
</comment>
<dbReference type="EMBL" id="FXUY01000001">
    <property type="protein sequence ID" value="SMQ24788.1"/>
    <property type="molecule type" value="Genomic_DNA"/>
</dbReference>
<reference evidence="1" key="1">
    <citation type="submission" date="2017-05" db="EMBL/GenBank/DDBJ databases">
        <authorList>
            <person name="Varghese N."/>
            <person name="Submissions S."/>
        </authorList>
    </citation>
    <scope>NUCLEOTIDE SEQUENCE</scope>
    <source>
        <strain evidence="1">LMG 28168</strain>
    </source>
</reference>
<keyword evidence="2" id="KW-1185">Reference proteome</keyword>
<organism evidence="1 2">
    <name type="scientific">Pseudomonas helmanticensis</name>
    <dbReference type="NCBI Taxonomy" id="1471381"/>
    <lineage>
        <taxon>Bacteria</taxon>
        <taxon>Pseudomonadati</taxon>
        <taxon>Pseudomonadota</taxon>
        <taxon>Gammaproteobacteria</taxon>
        <taxon>Pseudomonadales</taxon>
        <taxon>Pseudomonadaceae</taxon>
        <taxon>Pseudomonas</taxon>
    </lineage>
</organism>
<proteinExistence type="predicted"/>
<protein>
    <submittedName>
        <fullName evidence="1">Sugar phosphate permease</fullName>
    </submittedName>
</protein>
<evidence type="ECO:0000313" key="2">
    <source>
        <dbReference type="Proteomes" id="UP001158048"/>
    </source>
</evidence>
<evidence type="ECO:0000313" key="1">
    <source>
        <dbReference type="EMBL" id="SMQ24788.1"/>
    </source>
</evidence>
<sequence>MAMSLCVQQQDSSDRYRHRDGGISQCSTIKTQAFFLTILPAHSHPEVRTTMNKHIGTIARWRVQIFAVTWLAYAAFYFTRKAFSVAKLGIAEDPTFMLDKMAMANLDAIYLAAYAIGQFTWGMLADRFGPRVVVLGGLLISAAAALVMGSYATLPIFATCMLIQGLAQSTGWSGLCKNLGSFFPAQQRGRVLGLWSSCYAFGGLVASPFAGWWAYTLVGSWHAAFISSAAVVAVVAVVFFIFQRNKPEDVGLPAVEPEPELSAEETEANSKLSVWEPLKEILRNRTVLVLGLAYFMLKPARYAILLWGPVIVFEQMPSVGKVGAAIIPTSFELAGLLGPIMIGLASDKLFGARRMPACVLSLLALTVTLALFMGALHTGSVLLVVALLFVMGLTLYGPDSMISGAAAIDFGKAKAGATAAGFVNGCGSVGAVLGGLLPGYFDSVTVFIVFAGCALFSALVLIPHWNSRPVGVMEPRASIPNCPLTIKPLRS</sequence>
<dbReference type="Proteomes" id="UP001158048">
    <property type="component" value="Unassembled WGS sequence"/>
</dbReference>
<accession>A0ACD2U3M8</accession>
<name>A0ACD2U3M8_9PSED</name>
<gene>
    <name evidence="1" type="ORF">SAMN04488483_1875</name>
</gene>